<dbReference type="Proteomes" id="UP000199677">
    <property type="component" value="Unassembled WGS sequence"/>
</dbReference>
<proteinExistence type="predicted"/>
<feature type="domain" description="AsmA" evidence="2">
    <location>
        <begin position="1"/>
        <end position="654"/>
    </location>
</feature>
<dbReference type="EMBL" id="FNII01000024">
    <property type="protein sequence ID" value="SDO39384.1"/>
    <property type="molecule type" value="Genomic_DNA"/>
</dbReference>
<accession>A0A1H0J6V0</accession>
<dbReference type="OrthoDB" id="9766390at2"/>
<feature type="transmembrane region" description="Helical" evidence="1">
    <location>
        <begin position="7"/>
        <end position="30"/>
    </location>
</feature>
<sequence length="779" mass="85432">MRQLLRIVLAAIGILAIVAVAAVVYVTTFLDPEDFKPRLTAVVEEQTGLNLELDGPLNWSFYPRIGVSVETANAWLPSQNSEEEPAFAAIDRAEVSVAFAPLLRGEIAVDGLTMDGMRLNLKRNADGQGNWEPLLDRLMEQSDEAETVLAPASAGPNADASSLEVVLSIASVNINQADIRFRDEQAQVVWHLQELNISGSNVNPVRSFPLKAMFKLTTHNNLDAEALERMPDVSSEIGLDTRLQLDLENQRFVLENTQLNTRTRFAPESEPQQLNLAAAETVVRLGEQQLSLREGRLETNLRHPENWEGSLALALAFGLEGDWQAQTARLKDMQLTGPDNLRINGHVNVSQLRDAPEYQGQLTAAPSTLRPWLSRAGVTLNTTSEAALSDVAMTSPIEGDLHKVALPSLSLVVDDSTFTGELSARLDGSHIEFDLEGDELNLDRYLPRGNVEQQASLGLINTAVADDPATLLPQAWLASSTINGNLSINSMILGGMAFSDVRMQLQGEQGQHQLSRFEAGFYEGELAANGRLDARESDLKWSLSPTIRNVKVAPLIETLSEGDETSPLRGRLNLSGDLTTRGNQREALLRNLNGDLDARLTEGAILDFNVSQEMCELAAQLEGENVQRDWSSDTAFDEFVATLQIRDGVVHSDDLLISVPGIDVQGGGEYNLTSQRFDTQANARLVDTADAACDVNPRLEELPLPLRCEGHISDARGEWCRLDRDAFQRSVVDLIQQEAGGQVEEALEERLDESLDSLDERLGEGSGDTIREGLRRLFD</sequence>
<evidence type="ECO:0000313" key="4">
    <source>
        <dbReference type="Proteomes" id="UP000199677"/>
    </source>
</evidence>
<dbReference type="PANTHER" id="PTHR30441:SF4">
    <property type="entry name" value="PROTEIN ASMA"/>
    <property type="match status" value="1"/>
</dbReference>
<dbReference type="GO" id="GO:0090313">
    <property type="term" value="P:regulation of protein targeting to membrane"/>
    <property type="evidence" value="ECO:0007669"/>
    <property type="project" value="TreeGrafter"/>
</dbReference>
<dbReference type="InterPro" id="IPR007844">
    <property type="entry name" value="AsmA"/>
</dbReference>
<keyword evidence="1" id="KW-0812">Transmembrane</keyword>
<dbReference type="STRING" id="416873.SAMN04487951_12425"/>
<evidence type="ECO:0000313" key="3">
    <source>
        <dbReference type="EMBL" id="SDO39384.1"/>
    </source>
</evidence>
<reference evidence="4" key="1">
    <citation type="submission" date="2016-10" db="EMBL/GenBank/DDBJ databases">
        <authorList>
            <person name="Varghese N."/>
            <person name="Submissions S."/>
        </authorList>
    </citation>
    <scope>NUCLEOTIDE SEQUENCE [LARGE SCALE GENOMIC DNA]</scope>
    <source>
        <strain evidence="4">CGMCC 1.6494</strain>
    </source>
</reference>
<gene>
    <name evidence="3" type="ORF">SAMN04487951_12425</name>
</gene>
<dbReference type="InterPro" id="IPR052894">
    <property type="entry name" value="AsmA-related"/>
</dbReference>
<evidence type="ECO:0000256" key="1">
    <source>
        <dbReference type="SAM" id="Phobius"/>
    </source>
</evidence>
<protein>
    <submittedName>
        <fullName evidence="3">AsmA protein</fullName>
    </submittedName>
</protein>
<evidence type="ECO:0000259" key="2">
    <source>
        <dbReference type="Pfam" id="PF05170"/>
    </source>
</evidence>
<keyword evidence="1" id="KW-1133">Transmembrane helix</keyword>
<dbReference type="RefSeq" id="WP_089708291.1">
    <property type="nucleotide sequence ID" value="NZ_FNII01000024.1"/>
</dbReference>
<keyword evidence="4" id="KW-1185">Reference proteome</keyword>
<name>A0A1H0J6V0_9GAMM</name>
<dbReference type="AlphaFoldDB" id="A0A1H0J6V0"/>
<dbReference type="PANTHER" id="PTHR30441">
    <property type="entry name" value="DUF748 DOMAIN-CONTAINING PROTEIN"/>
    <property type="match status" value="1"/>
</dbReference>
<keyword evidence="1" id="KW-0472">Membrane</keyword>
<dbReference type="Pfam" id="PF05170">
    <property type="entry name" value="AsmA"/>
    <property type="match status" value="1"/>
</dbReference>
<dbReference type="GO" id="GO:0005886">
    <property type="term" value="C:plasma membrane"/>
    <property type="evidence" value="ECO:0007669"/>
    <property type="project" value="TreeGrafter"/>
</dbReference>
<organism evidence="3 4">
    <name type="scientific">Vreelandella arcis</name>
    <dbReference type="NCBI Taxonomy" id="416873"/>
    <lineage>
        <taxon>Bacteria</taxon>
        <taxon>Pseudomonadati</taxon>
        <taxon>Pseudomonadota</taxon>
        <taxon>Gammaproteobacteria</taxon>
        <taxon>Oceanospirillales</taxon>
        <taxon>Halomonadaceae</taxon>
        <taxon>Vreelandella</taxon>
    </lineage>
</organism>